<dbReference type="InterPro" id="IPR050463">
    <property type="entry name" value="Gfo/Idh/MocA_oxidrdct_glycsds"/>
</dbReference>
<dbReference type="SUPFAM" id="SSF55347">
    <property type="entry name" value="Glyceraldehyde-3-phosphate dehydrogenase-like, C-terminal domain"/>
    <property type="match status" value="1"/>
</dbReference>
<gene>
    <name evidence="4" type="ORF">ACFQS1_09185</name>
</gene>
<dbReference type="PANTHER" id="PTHR43818">
    <property type="entry name" value="BCDNA.GH03377"/>
    <property type="match status" value="1"/>
</dbReference>
<dbReference type="Pfam" id="PF01408">
    <property type="entry name" value="GFO_IDH_MocA"/>
    <property type="match status" value="1"/>
</dbReference>
<proteinExistence type="predicted"/>
<accession>A0ABW2HM07</accession>
<sequence>MTIGVGVIGFGWMGQVHTRSYLRVPQHYSDAPPVELVAVADDVPGRASAAAARYGFGAARLDWRDLLDDSRIHAVSITLPNFLHREVGSAFAAAGKHIWIEKPVGLRADDAGAIAGAGQVAVGQVAVGFNYRNAPAVEKARELLARHRIGNVTHARFRLLSDYAAHPEAALSWRFERERGGNGVLGDLGSHGVDLIRYLLGEIDAVVADTAIFLPTRPRPAAATAGHERGSGEPGPVENDDWLGALLRLTSGARVTLEASRVAVAEQNNYGFEIHGTTGALFWDFRRMGELGVSIGPSYQDESVRTVFAGPRDGEFGSFQPGAGIPMSYDDLKVIEAYRFLRSIADGRPHGATLDDAIRSAEALDAMERSVASGGWVHLR</sequence>
<dbReference type="InterPro" id="IPR055170">
    <property type="entry name" value="GFO_IDH_MocA-like_dom"/>
</dbReference>
<dbReference type="InterPro" id="IPR036291">
    <property type="entry name" value="NAD(P)-bd_dom_sf"/>
</dbReference>
<feature type="domain" description="GFO/IDH/MocA-like oxidoreductase" evidence="3">
    <location>
        <begin position="138"/>
        <end position="281"/>
    </location>
</feature>
<dbReference type="Proteomes" id="UP001596548">
    <property type="component" value="Unassembled WGS sequence"/>
</dbReference>
<keyword evidence="5" id="KW-1185">Reference proteome</keyword>
<dbReference type="Pfam" id="PF22725">
    <property type="entry name" value="GFO_IDH_MocA_C3"/>
    <property type="match status" value="1"/>
</dbReference>
<reference evidence="5" key="1">
    <citation type="journal article" date="2019" name="Int. J. Syst. Evol. Microbiol.">
        <title>The Global Catalogue of Microorganisms (GCM) 10K type strain sequencing project: providing services to taxonomists for standard genome sequencing and annotation.</title>
        <authorList>
            <consortium name="The Broad Institute Genomics Platform"/>
            <consortium name="The Broad Institute Genome Sequencing Center for Infectious Disease"/>
            <person name="Wu L."/>
            <person name="Ma J."/>
        </authorList>
    </citation>
    <scope>NUCLEOTIDE SEQUENCE [LARGE SCALE GENOMIC DNA]</scope>
    <source>
        <strain evidence="5">XZYJT-10</strain>
    </source>
</reference>
<protein>
    <submittedName>
        <fullName evidence="4">Gfo/Idh/MocA family protein</fullName>
    </submittedName>
</protein>
<evidence type="ECO:0000313" key="4">
    <source>
        <dbReference type="EMBL" id="MFC7274150.1"/>
    </source>
</evidence>
<organism evidence="4 5">
    <name type="scientific">Paractinoplanes rhizophilus</name>
    <dbReference type="NCBI Taxonomy" id="1416877"/>
    <lineage>
        <taxon>Bacteria</taxon>
        <taxon>Bacillati</taxon>
        <taxon>Actinomycetota</taxon>
        <taxon>Actinomycetes</taxon>
        <taxon>Micromonosporales</taxon>
        <taxon>Micromonosporaceae</taxon>
        <taxon>Paractinoplanes</taxon>
    </lineage>
</organism>
<dbReference type="InterPro" id="IPR000683">
    <property type="entry name" value="Gfo/Idh/MocA-like_OxRdtase_N"/>
</dbReference>
<dbReference type="SUPFAM" id="SSF51735">
    <property type="entry name" value="NAD(P)-binding Rossmann-fold domains"/>
    <property type="match status" value="1"/>
</dbReference>
<evidence type="ECO:0000256" key="1">
    <source>
        <dbReference type="ARBA" id="ARBA00023002"/>
    </source>
</evidence>
<name>A0ABW2HM07_9ACTN</name>
<dbReference type="Gene3D" id="3.30.360.10">
    <property type="entry name" value="Dihydrodipicolinate Reductase, domain 2"/>
    <property type="match status" value="1"/>
</dbReference>
<evidence type="ECO:0000313" key="5">
    <source>
        <dbReference type="Proteomes" id="UP001596548"/>
    </source>
</evidence>
<comment type="caution">
    <text evidence="4">The sequence shown here is derived from an EMBL/GenBank/DDBJ whole genome shotgun (WGS) entry which is preliminary data.</text>
</comment>
<keyword evidence="1" id="KW-0560">Oxidoreductase</keyword>
<evidence type="ECO:0000259" key="2">
    <source>
        <dbReference type="Pfam" id="PF01408"/>
    </source>
</evidence>
<dbReference type="EMBL" id="JBHTBJ010000005">
    <property type="protein sequence ID" value="MFC7274150.1"/>
    <property type="molecule type" value="Genomic_DNA"/>
</dbReference>
<dbReference type="RefSeq" id="WP_378965801.1">
    <property type="nucleotide sequence ID" value="NZ_JBHTBJ010000005.1"/>
</dbReference>
<feature type="domain" description="Gfo/Idh/MocA-like oxidoreductase N-terminal" evidence="2">
    <location>
        <begin position="3"/>
        <end position="117"/>
    </location>
</feature>
<dbReference type="PANTHER" id="PTHR43818:SF11">
    <property type="entry name" value="BCDNA.GH03377"/>
    <property type="match status" value="1"/>
</dbReference>
<evidence type="ECO:0000259" key="3">
    <source>
        <dbReference type="Pfam" id="PF22725"/>
    </source>
</evidence>
<dbReference type="Gene3D" id="3.40.50.720">
    <property type="entry name" value="NAD(P)-binding Rossmann-like Domain"/>
    <property type="match status" value="1"/>
</dbReference>